<comment type="subcellular location">
    <subcellularLocation>
        <location evidence="9">Cytoplasm</location>
    </subcellularLocation>
</comment>
<dbReference type="PROSITE" id="PS00374">
    <property type="entry name" value="MGMT"/>
    <property type="match status" value="1"/>
</dbReference>
<dbReference type="Pfam" id="PF02870">
    <property type="entry name" value="Methyltransf_1N"/>
    <property type="match status" value="1"/>
</dbReference>
<dbReference type="SUPFAM" id="SSF53155">
    <property type="entry name" value="Methylated DNA-protein cysteine methyltransferase domain"/>
    <property type="match status" value="1"/>
</dbReference>
<dbReference type="PANTHER" id="PTHR10815:SF5">
    <property type="entry name" value="METHYLATED-DNA--PROTEIN-CYSTEINE METHYLTRANSFERASE"/>
    <property type="match status" value="1"/>
</dbReference>
<dbReference type="GO" id="GO:0006307">
    <property type="term" value="P:DNA alkylation repair"/>
    <property type="evidence" value="ECO:0007669"/>
    <property type="project" value="UniProtKB-UniRule"/>
</dbReference>
<evidence type="ECO:0000313" key="12">
    <source>
        <dbReference type="EMBL" id="XAO46252.1"/>
    </source>
</evidence>
<dbReference type="RefSeq" id="WP_345472416.1">
    <property type="nucleotide sequence ID" value="NZ_CP125942.1"/>
</dbReference>
<dbReference type="Gene3D" id="1.10.10.10">
    <property type="entry name" value="Winged helix-like DNA-binding domain superfamily/Winged helix DNA-binding domain"/>
    <property type="match status" value="1"/>
</dbReference>
<proteinExistence type="inferred from homology"/>
<keyword evidence="7 9" id="KW-0234">DNA repair</keyword>
<dbReference type="GO" id="GO:0032259">
    <property type="term" value="P:methylation"/>
    <property type="evidence" value="ECO:0007669"/>
    <property type="project" value="UniProtKB-KW"/>
</dbReference>
<dbReference type="InterPro" id="IPR023546">
    <property type="entry name" value="MGMT"/>
</dbReference>
<dbReference type="FunFam" id="1.10.10.10:FF:000214">
    <property type="entry name" value="Methylated-DNA--protein-cysteine methyltransferase"/>
    <property type="match status" value="1"/>
</dbReference>
<dbReference type="InterPro" id="IPR036631">
    <property type="entry name" value="MGMT_N_sf"/>
</dbReference>
<evidence type="ECO:0000313" key="13">
    <source>
        <dbReference type="Proteomes" id="UP001486888"/>
    </source>
</evidence>
<dbReference type="InterPro" id="IPR008332">
    <property type="entry name" value="MethylG_MeTrfase_N"/>
</dbReference>
<organism evidence="12 13">
    <name type="scientific">Glutamicibacter ectropisis</name>
    <dbReference type="NCBI Taxonomy" id="3046593"/>
    <lineage>
        <taxon>Bacteria</taxon>
        <taxon>Bacillati</taxon>
        <taxon>Actinomycetota</taxon>
        <taxon>Actinomycetes</taxon>
        <taxon>Micrococcales</taxon>
        <taxon>Micrococcaceae</taxon>
        <taxon>Glutamicibacter</taxon>
    </lineage>
</organism>
<evidence type="ECO:0000256" key="3">
    <source>
        <dbReference type="ARBA" id="ARBA00022490"/>
    </source>
</evidence>
<dbReference type="InterPro" id="IPR036217">
    <property type="entry name" value="MethylDNA_cys_MeTrfase_DNAb"/>
</dbReference>
<dbReference type="SUPFAM" id="SSF46767">
    <property type="entry name" value="Methylated DNA-protein cysteine methyltransferase, C-terminal domain"/>
    <property type="match status" value="1"/>
</dbReference>
<comment type="catalytic activity">
    <reaction evidence="1 9">
        <text>a 4-O-methyl-thymidine in DNA + L-cysteinyl-[protein] = a thymidine in DNA + S-methyl-L-cysteinyl-[protein]</text>
        <dbReference type="Rhea" id="RHEA:53428"/>
        <dbReference type="Rhea" id="RHEA-COMP:10131"/>
        <dbReference type="Rhea" id="RHEA-COMP:10132"/>
        <dbReference type="Rhea" id="RHEA-COMP:13555"/>
        <dbReference type="Rhea" id="RHEA-COMP:13556"/>
        <dbReference type="ChEBI" id="CHEBI:29950"/>
        <dbReference type="ChEBI" id="CHEBI:82612"/>
        <dbReference type="ChEBI" id="CHEBI:137386"/>
        <dbReference type="ChEBI" id="CHEBI:137387"/>
        <dbReference type="EC" id="2.1.1.63"/>
    </reaction>
</comment>
<dbReference type="AlphaFoldDB" id="A0AAU6WFG5"/>
<dbReference type="GO" id="GO:0003908">
    <property type="term" value="F:methylated-DNA-[protein]-cysteine S-methyltransferase activity"/>
    <property type="evidence" value="ECO:0007669"/>
    <property type="project" value="UniProtKB-UniRule"/>
</dbReference>
<evidence type="ECO:0000256" key="6">
    <source>
        <dbReference type="ARBA" id="ARBA00022763"/>
    </source>
</evidence>
<keyword evidence="5 9" id="KW-0808">Transferase</keyword>
<evidence type="ECO:0000259" key="11">
    <source>
        <dbReference type="Pfam" id="PF02870"/>
    </source>
</evidence>
<evidence type="ECO:0000256" key="4">
    <source>
        <dbReference type="ARBA" id="ARBA00022603"/>
    </source>
</evidence>
<evidence type="ECO:0000256" key="1">
    <source>
        <dbReference type="ARBA" id="ARBA00001286"/>
    </source>
</evidence>
<evidence type="ECO:0000256" key="8">
    <source>
        <dbReference type="ARBA" id="ARBA00049348"/>
    </source>
</evidence>
<comment type="catalytic activity">
    <reaction evidence="8 9">
        <text>a 6-O-methyl-2'-deoxyguanosine in DNA + L-cysteinyl-[protein] = S-methyl-L-cysteinyl-[protein] + a 2'-deoxyguanosine in DNA</text>
        <dbReference type="Rhea" id="RHEA:24000"/>
        <dbReference type="Rhea" id="RHEA-COMP:10131"/>
        <dbReference type="Rhea" id="RHEA-COMP:10132"/>
        <dbReference type="Rhea" id="RHEA-COMP:11367"/>
        <dbReference type="Rhea" id="RHEA-COMP:11368"/>
        <dbReference type="ChEBI" id="CHEBI:29950"/>
        <dbReference type="ChEBI" id="CHEBI:82612"/>
        <dbReference type="ChEBI" id="CHEBI:85445"/>
        <dbReference type="ChEBI" id="CHEBI:85448"/>
        <dbReference type="EC" id="2.1.1.63"/>
    </reaction>
</comment>
<feature type="active site" description="Nucleophile; methyl group acceptor" evidence="9">
    <location>
        <position position="170"/>
    </location>
</feature>
<evidence type="ECO:0000256" key="2">
    <source>
        <dbReference type="ARBA" id="ARBA00008711"/>
    </source>
</evidence>
<evidence type="ECO:0000259" key="10">
    <source>
        <dbReference type="Pfam" id="PF01035"/>
    </source>
</evidence>
<sequence>MTQAKFNSSATGEEAELLAQLGKELRAKAKASDLLDVSYRVIDSPIGSLLLASTPAGLVRVAFESEDHDKILELLSQKLSPRILKDSSRLDAVARQLDEYFAGSRRNFDVPLDLKLSTAFRRQVQLELGEIGYGQTWSYSQMAERIGNPKAVRAVGSACATNPIPIVLPCHRVLRTDGSLGGYLGGLETKTQLLKLENPDFGGAMRTLF</sequence>
<feature type="domain" description="Methylguanine DNA methyltransferase ribonuclease-like" evidence="11">
    <location>
        <begin position="38"/>
        <end position="114"/>
    </location>
</feature>
<dbReference type="HAMAP" id="MF_00772">
    <property type="entry name" value="OGT"/>
    <property type="match status" value="1"/>
</dbReference>
<dbReference type="InterPro" id="IPR036388">
    <property type="entry name" value="WH-like_DNA-bd_sf"/>
</dbReference>
<dbReference type="PANTHER" id="PTHR10815">
    <property type="entry name" value="METHYLATED-DNA--PROTEIN-CYSTEINE METHYLTRANSFERASE"/>
    <property type="match status" value="1"/>
</dbReference>
<gene>
    <name evidence="12" type="ORF">QMQ05_01520</name>
</gene>
<dbReference type="GO" id="GO:0005737">
    <property type="term" value="C:cytoplasm"/>
    <property type="evidence" value="ECO:0007669"/>
    <property type="project" value="UniProtKB-SubCell"/>
</dbReference>
<evidence type="ECO:0000256" key="5">
    <source>
        <dbReference type="ARBA" id="ARBA00022679"/>
    </source>
</evidence>
<dbReference type="Proteomes" id="UP001486888">
    <property type="component" value="Chromosome"/>
</dbReference>
<dbReference type="Pfam" id="PF01035">
    <property type="entry name" value="DNA_binding_1"/>
    <property type="match status" value="1"/>
</dbReference>
<reference evidence="12 13" key="1">
    <citation type="submission" date="2023-05" db="EMBL/GenBank/DDBJ databases">
        <title>Glutamicibacter sp. B1, complete genome.</title>
        <authorList>
            <person name="Long Y.H."/>
            <person name="Fang T."/>
            <person name="Li X.Y."/>
        </authorList>
    </citation>
    <scope>NUCLEOTIDE SEQUENCE [LARGE SCALE GENOMIC DNA]</scope>
    <source>
        <strain evidence="12 13">B1</strain>
    </source>
</reference>
<dbReference type="EC" id="2.1.1.63" evidence="9"/>
<comment type="function">
    <text evidence="9">Involved in the cellular defense against the biological effects of O6-methylguanine (O6-MeG) and O4-methylthymine (O4-MeT) in DNA. Repairs the methylated nucleobase in DNA by stoichiometrically transferring the methyl group to a cysteine residue in the enzyme. This is a suicide reaction: the enzyme is irreversibly inactivated.</text>
</comment>
<dbReference type="CDD" id="cd06445">
    <property type="entry name" value="ATase"/>
    <property type="match status" value="1"/>
</dbReference>
<feature type="domain" description="Methylated-DNA-[protein]-cysteine S-methyltransferase DNA binding" evidence="10">
    <location>
        <begin position="119"/>
        <end position="198"/>
    </location>
</feature>
<dbReference type="Gene3D" id="3.30.160.70">
    <property type="entry name" value="Methylated DNA-protein cysteine methyltransferase domain"/>
    <property type="match status" value="1"/>
</dbReference>
<evidence type="ECO:0000256" key="9">
    <source>
        <dbReference type="HAMAP-Rule" id="MF_00772"/>
    </source>
</evidence>
<dbReference type="InterPro" id="IPR014048">
    <property type="entry name" value="MethylDNA_cys_MeTrfase_DNA-bd"/>
</dbReference>
<name>A0AAU6WFG5_9MICC</name>
<accession>A0AAU6WFG5</accession>
<evidence type="ECO:0000256" key="7">
    <source>
        <dbReference type="ARBA" id="ARBA00023204"/>
    </source>
</evidence>
<dbReference type="InterPro" id="IPR001497">
    <property type="entry name" value="MethylDNA_cys_MeTrfase_AS"/>
</dbReference>
<keyword evidence="6 9" id="KW-0227">DNA damage</keyword>
<protein>
    <recommendedName>
        <fullName evidence="9">Methylated-DNA--protein-cysteine methyltransferase</fullName>
        <ecNumber evidence="9">2.1.1.63</ecNumber>
    </recommendedName>
    <alternativeName>
        <fullName evidence="9">6-O-methylguanine-DNA methyltransferase</fullName>
        <shortName evidence="9">MGMT</shortName>
    </alternativeName>
    <alternativeName>
        <fullName evidence="9">O-6-methylguanine-DNA-alkyltransferase</fullName>
    </alternativeName>
</protein>
<dbReference type="NCBIfam" id="TIGR00589">
    <property type="entry name" value="ogt"/>
    <property type="match status" value="1"/>
</dbReference>
<comment type="similarity">
    <text evidence="2 9">Belongs to the MGMT family.</text>
</comment>
<keyword evidence="4 9" id="KW-0489">Methyltransferase</keyword>
<comment type="miscellaneous">
    <text evidence="9">This enzyme catalyzes only one turnover and therefore is not strictly catalytic. According to one definition, an enzyme is a biocatalyst that acts repeatedly and over many reaction cycles.</text>
</comment>
<dbReference type="KEGG" id="gey:QMQ05_01520"/>
<keyword evidence="3 9" id="KW-0963">Cytoplasm</keyword>
<dbReference type="EMBL" id="CP125942">
    <property type="protein sequence ID" value="XAO46252.1"/>
    <property type="molecule type" value="Genomic_DNA"/>
</dbReference>
<keyword evidence="13" id="KW-1185">Reference proteome</keyword>